<dbReference type="GO" id="GO:0005524">
    <property type="term" value="F:ATP binding"/>
    <property type="evidence" value="ECO:0007669"/>
    <property type="project" value="UniProtKB-UniRule"/>
</dbReference>
<dbReference type="SUPFAM" id="SSF56059">
    <property type="entry name" value="Glutathione synthetase ATP-binding domain-like"/>
    <property type="match status" value="1"/>
</dbReference>
<comment type="similarity">
    <text evidence="2">Belongs to the RimK family. LysX subfamily.</text>
</comment>
<keyword evidence="3" id="KW-0436">Ligase</keyword>
<keyword evidence="6 10" id="KW-0547">Nucleotide-binding</keyword>
<dbReference type="GO" id="GO:0005737">
    <property type="term" value="C:cytoplasm"/>
    <property type="evidence" value="ECO:0007669"/>
    <property type="project" value="TreeGrafter"/>
</dbReference>
<dbReference type="AlphaFoldDB" id="A0A211YPZ3"/>
<dbReference type="SUPFAM" id="SSF52440">
    <property type="entry name" value="PreATP-grasp domain"/>
    <property type="match status" value="1"/>
</dbReference>
<evidence type="ECO:0000256" key="6">
    <source>
        <dbReference type="ARBA" id="ARBA00022741"/>
    </source>
</evidence>
<dbReference type="GO" id="GO:0043774">
    <property type="term" value="F:coenzyme F420-2 alpha-glutamyl ligase activity"/>
    <property type="evidence" value="ECO:0007669"/>
    <property type="project" value="TreeGrafter"/>
</dbReference>
<evidence type="ECO:0000256" key="10">
    <source>
        <dbReference type="PROSITE-ProRule" id="PRU00409"/>
    </source>
</evidence>
<dbReference type="NCBIfam" id="TIGR00768">
    <property type="entry name" value="rimK_fam"/>
    <property type="match status" value="1"/>
</dbReference>
<evidence type="ECO:0000256" key="5">
    <source>
        <dbReference type="ARBA" id="ARBA00022723"/>
    </source>
</evidence>
<keyword evidence="5" id="KW-0479">Metal-binding</keyword>
<evidence type="ECO:0000313" key="12">
    <source>
        <dbReference type="EMBL" id="OWJ54917.1"/>
    </source>
</evidence>
<dbReference type="GO" id="GO:0046872">
    <property type="term" value="F:metal ion binding"/>
    <property type="evidence" value="ECO:0007669"/>
    <property type="project" value="UniProtKB-KW"/>
</dbReference>
<dbReference type="FunFam" id="3.30.1490.20:FF:000025">
    <property type="entry name" value="Alpha-aminoadipate--LysW ligase LysX protein"/>
    <property type="match status" value="1"/>
</dbReference>
<dbReference type="Gene3D" id="3.30.470.20">
    <property type="entry name" value="ATP-grasp fold, B domain"/>
    <property type="match status" value="1"/>
</dbReference>
<dbReference type="PROSITE" id="PS50975">
    <property type="entry name" value="ATP_GRASP"/>
    <property type="match status" value="1"/>
</dbReference>
<evidence type="ECO:0000256" key="2">
    <source>
        <dbReference type="ARBA" id="ARBA00006239"/>
    </source>
</evidence>
<keyword evidence="8" id="KW-0460">Magnesium</keyword>
<gene>
    <name evidence="12" type="ORF">Pdsh_04215</name>
</gene>
<reference evidence="12 13" key="1">
    <citation type="submission" date="2017-05" db="EMBL/GenBank/DDBJ databases">
        <title>The draft genome of the hyperthermophilic archaeon 'Pyrodictium delaneyi strain Hulk', an iron and nitrate reducer, reveals the capacity for sulfate reduction.</title>
        <authorList>
            <person name="Demey L.M."/>
            <person name="Miller C."/>
            <person name="Manzella M."/>
            <person name="Reguera G."/>
            <person name="Kashefi K."/>
        </authorList>
    </citation>
    <scope>NUCLEOTIDE SEQUENCE [LARGE SCALE GENOMIC DNA]</scope>
    <source>
        <strain evidence="12 13">Hulk</strain>
    </source>
</reference>
<dbReference type="Gene3D" id="3.40.50.20">
    <property type="match status" value="1"/>
</dbReference>
<dbReference type="InterPro" id="IPR016185">
    <property type="entry name" value="PreATP-grasp_dom_sf"/>
</dbReference>
<dbReference type="PANTHER" id="PTHR21621:SF2">
    <property type="entry name" value="COENZYME GAMMA-F420-2:ALPHA-L-GLUTAMATE LIGASE"/>
    <property type="match status" value="1"/>
</dbReference>
<comment type="cofactor">
    <cofactor evidence="1">
        <name>Mg(2+)</name>
        <dbReference type="ChEBI" id="CHEBI:18420"/>
    </cofactor>
</comment>
<dbReference type="Pfam" id="PF22626">
    <property type="entry name" value="LysX_preATP_grasp"/>
    <property type="match status" value="1"/>
</dbReference>
<proteinExistence type="inferred from homology"/>
<accession>A0A211YPZ3</accession>
<dbReference type="InterPro" id="IPR013815">
    <property type="entry name" value="ATP_grasp_subdomain_1"/>
</dbReference>
<dbReference type="GO" id="GO:0009085">
    <property type="term" value="P:lysine biosynthetic process"/>
    <property type="evidence" value="ECO:0007669"/>
    <property type="project" value="InterPro"/>
</dbReference>
<evidence type="ECO:0000313" key="13">
    <source>
        <dbReference type="Proteomes" id="UP000196694"/>
    </source>
</evidence>
<evidence type="ECO:0000256" key="4">
    <source>
        <dbReference type="ARBA" id="ARBA00022605"/>
    </source>
</evidence>
<protein>
    <submittedName>
        <fullName evidence="12">Lysine biosynthesis enzyme LysX</fullName>
    </submittedName>
</protein>
<evidence type="ECO:0000256" key="3">
    <source>
        <dbReference type="ARBA" id="ARBA00022598"/>
    </source>
</evidence>
<evidence type="ECO:0000256" key="1">
    <source>
        <dbReference type="ARBA" id="ARBA00001946"/>
    </source>
</evidence>
<organism evidence="12 13">
    <name type="scientific">Pyrodictium delaneyi</name>
    <dbReference type="NCBI Taxonomy" id="1273541"/>
    <lineage>
        <taxon>Archaea</taxon>
        <taxon>Thermoproteota</taxon>
        <taxon>Thermoprotei</taxon>
        <taxon>Desulfurococcales</taxon>
        <taxon>Pyrodictiaceae</taxon>
        <taxon>Pyrodictium</taxon>
    </lineage>
</organism>
<dbReference type="Proteomes" id="UP000196694">
    <property type="component" value="Unassembled WGS sequence"/>
</dbReference>
<comment type="pathway">
    <text evidence="9">Amino-acid biosynthesis.</text>
</comment>
<dbReference type="InterPro" id="IPR011761">
    <property type="entry name" value="ATP-grasp"/>
</dbReference>
<dbReference type="NCBIfam" id="TIGR02144">
    <property type="entry name" value="LysX_arch"/>
    <property type="match status" value="1"/>
</dbReference>
<dbReference type="FunFam" id="3.30.470.20:FF:000058">
    <property type="entry name" value="Alpha-aminoadipate--LysW ligase LysX protein"/>
    <property type="match status" value="1"/>
</dbReference>
<dbReference type="Pfam" id="PF08443">
    <property type="entry name" value="RimK"/>
    <property type="match status" value="1"/>
</dbReference>
<dbReference type="PANTHER" id="PTHR21621">
    <property type="entry name" value="RIBOSOMAL PROTEIN S6 MODIFICATION PROTEIN"/>
    <property type="match status" value="1"/>
</dbReference>
<keyword evidence="4" id="KW-0028">Amino-acid biosynthesis</keyword>
<evidence type="ECO:0000256" key="7">
    <source>
        <dbReference type="ARBA" id="ARBA00022840"/>
    </source>
</evidence>
<comment type="caution">
    <text evidence="12">The sequence shown here is derived from an EMBL/GenBank/DDBJ whole genome shotgun (WGS) entry which is preliminary data.</text>
</comment>
<evidence type="ECO:0000256" key="9">
    <source>
        <dbReference type="ARBA" id="ARBA00029440"/>
    </source>
</evidence>
<dbReference type="InterPro" id="IPR054562">
    <property type="entry name" value="LysX/ArgX_preATP_grasp"/>
</dbReference>
<evidence type="ECO:0000256" key="8">
    <source>
        <dbReference type="ARBA" id="ARBA00022842"/>
    </source>
</evidence>
<dbReference type="InterPro" id="IPR004666">
    <property type="entry name" value="Rp_bS6_RimK/Lys_biosynth_LsyX"/>
</dbReference>
<dbReference type="Gene3D" id="3.30.1490.20">
    <property type="entry name" value="ATP-grasp fold, A domain"/>
    <property type="match status" value="1"/>
</dbReference>
<dbReference type="EMBL" id="NCQP01000002">
    <property type="protein sequence ID" value="OWJ54917.1"/>
    <property type="molecule type" value="Genomic_DNA"/>
</dbReference>
<sequence length="286" mass="31134">MALPRVGMAYMVARWEEKAIAAAARRRGVELELLHMPSFYALIGDRRLGAKLPSVVLQRSISHYVALSSTLLLESIGVRVVNRGQATAAANDKVWSLSLLAAAGIPTPVTGVAFGSEAASKLAEEIGYPVVVKPTNGSWGRMLALADDWEDLRVILEHREYMPQPEMKVHLIQEYVKKPDRDIRVTVVGGRPVAAIYRYSSHWITNTARGGKAEPAPTEGELGELAVRAAEAVGLEVAGVDVFEDPERGYIVNEVNPVPEFKNTVAVTGVDVAAEILDYLVELARR</sequence>
<dbReference type="InterPro" id="IPR013651">
    <property type="entry name" value="ATP-grasp_RimK-type"/>
</dbReference>
<evidence type="ECO:0000259" key="11">
    <source>
        <dbReference type="PROSITE" id="PS50975"/>
    </source>
</evidence>
<keyword evidence="13" id="KW-1185">Reference proteome</keyword>
<name>A0A211YPZ3_9CREN</name>
<dbReference type="InterPro" id="IPR011870">
    <property type="entry name" value="LysX_arch"/>
</dbReference>
<keyword evidence="7 10" id="KW-0067">ATP-binding</keyword>
<feature type="domain" description="ATP-grasp" evidence="11">
    <location>
        <begin position="97"/>
        <end position="281"/>
    </location>
</feature>